<feature type="compositionally biased region" description="Basic and acidic residues" evidence="1">
    <location>
        <begin position="36"/>
        <end position="52"/>
    </location>
</feature>
<reference evidence="3" key="2">
    <citation type="submission" date="2025-08" db="UniProtKB">
        <authorList>
            <consortium name="RefSeq"/>
        </authorList>
    </citation>
    <scope>IDENTIFICATION</scope>
    <source>
        <tissue evidence="3">Leaf</tissue>
    </source>
</reference>
<dbReference type="PANTHER" id="PTHR33641:SF15">
    <property type="entry name" value="AVR9_CF-9 RAPIDLY ELICITED PROTEIN"/>
    <property type="match status" value="1"/>
</dbReference>
<name>A0A6P5FDE5_ANACO</name>
<dbReference type="PANTHER" id="PTHR33641">
    <property type="entry name" value="OS06G0133500 PROTEIN"/>
    <property type="match status" value="1"/>
</dbReference>
<sequence length="99" mass="11060">MDKLLMLSILSSSPAEISGPWSNLSVSIQNSKKEKKQLGGDDDAHNSSRKISESSSTGRSDQQQQQKQKQRRFLRWPAATPRCAPELDGLNCFETFALH</sequence>
<dbReference type="OrthoDB" id="757625at2759"/>
<organism evidence="2 3">
    <name type="scientific">Ananas comosus</name>
    <name type="common">Pineapple</name>
    <name type="synonym">Ananas ananas</name>
    <dbReference type="NCBI Taxonomy" id="4615"/>
    <lineage>
        <taxon>Eukaryota</taxon>
        <taxon>Viridiplantae</taxon>
        <taxon>Streptophyta</taxon>
        <taxon>Embryophyta</taxon>
        <taxon>Tracheophyta</taxon>
        <taxon>Spermatophyta</taxon>
        <taxon>Magnoliopsida</taxon>
        <taxon>Liliopsida</taxon>
        <taxon>Poales</taxon>
        <taxon>Bromeliaceae</taxon>
        <taxon>Bromelioideae</taxon>
        <taxon>Ananas</taxon>
    </lineage>
</organism>
<dbReference type="Proteomes" id="UP000515123">
    <property type="component" value="Linkage group 7"/>
</dbReference>
<dbReference type="RefSeq" id="XP_020091325.1">
    <property type="nucleotide sequence ID" value="XM_020235736.1"/>
</dbReference>
<proteinExistence type="predicted"/>
<dbReference type="Gramene" id="Aco020406.1.mrna1">
    <property type="protein sequence ID" value="Aco020406.1.mrna1.cds1"/>
    <property type="gene ID" value="Aco020406.1.path1"/>
</dbReference>
<keyword evidence="2" id="KW-1185">Reference proteome</keyword>
<protein>
    <submittedName>
        <fullName evidence="3">Uncharacterized protein LOC109712272</fullName>
    </submittedName>
</protein>
<gene>
    <name evidence="3" type="primary">LOC109712272</name>
</gene>
<evidence type="ECO:0000313" key="3">
    <source>
        <dbReference type="RefSeq" id="XP_020091325.1"/>
    </source>
</evidence>
<evidence type="ECO:0000256" key="1">
    <source>
        <dbReference type="SAM" id="MobiDB-lite"/>
    </source>
</evidence>
<accession>A0A6P5FDE5</accession>
<feature type="region of interest" description="Disordered" evidence="1">
    <location>
        <begin position="28"/>
        <end position="78"/>
    </location>
</feature>
<dbReference type="GeneID" id="109712272"/>
<reference evidence="2" key="1">
    <citation type="journal article" date="2015" name="Nat. Genet.">
        <title>The pineapple genome and the evolution of CAM photosynthesis.</title>
        <authorList>
            <person name="Ming R."/>
            <person name="VanBuren R."/>
            <person name="Wai C.M."/>
            <person name="Tang H."/>
            <person name="Schatz M.C."/>
            <person name="Bowers J.E."/>
            <person name="Lyons E."/>
            <person name="Wang M.L."/>
            <person name="Chen J."/>
            <person name="Biggers E."/>
            <person name="Zhang J."/>
            <person name="Huang L."/>
            <person name="Zhang L."/>
            <person name="Miao W."/>
            <person name="Zhang J."/>
            <person name="Ye Z."/>
            <person name="Miao C."/>
            <person name="Lin Z."/>
            <person name="Wang H."/>
            <person name="Zhou H."/>
            <person name="Yim W.C."/>
            <person name="Priest H.D."/>
            <person name="Zheng C."/>
            <person name="Woodhouse M."/>
            <person name="Edger P.P."/>
            <person name="Guyot R."/>
            <person name="Guo H.B."/>
            <person name="Guo H."/>
            <person name="Zheng G."/>
            <person name="Singh R."/>
            <person name="Sharma A."/>
            <person name="Min X."/>
            <person name="Zheng Y."/>
            <person name="Lee H."/>
            <person name="Gurtowski J."/>
            <person name="Sedlazeck F.J."/>
            <person name="Harkess A."/>
            <person name="McKain M.R."/>
            <person name="Liao Z."/>
            <person name="Fang J."/>
            <person name="Liu J."/>
            <person name="Zhang X."/>
            <person name="Zhang Q."/>
            <person name="Hu W."/>
            <person name="Qin Y."/>
            <person name="Wang K."/>
            <person name="Chen L.Y."/>
            <person name="Shirley N."/>
            <person name="Lin Y.R."/>
            <person name="Liu L.Y."/>
            <person name="Hernandez A.G."/>
            <person name="Wright C.L."/>
            <person name="Bulone V."/>
            <person name="Tuskan G.A."/>
            <person name="Heath K."/>
            <person name="Zee F."/>
            <person name="Moore P.H."/>
            <person name="Sunkar R."/>
            <person name="Leebens-Mack J.H."/>
            <person name="Mockler T."/>
            <person name="Bennetzen J.L."/>
            <person name="Freeling M."/>
            <person name="Sankoff D."/>
            <person name="Paterson A.H."/>
            <person name="Zhu X."/>
            <person name="Yang X."/>
            <person name="Smith J.A."/>
            <person name="Cushman J.C."/>
            <person name="Paull R.E."/>
            <person name="Yu Q."/>
        </authorList>
    </citation>
    <scope>NUCLEOTIDE SEQUENCE [LARGE SCALE GENOMIC DNA]</scope>
    <source>
        <strain evidence="2">cv. F153</strain>
    </source>
</reference>
<evidence type="ECO:0000313" key="2">
    <source>
        <dbReference type="Proteomes" id="UP000515123"/>
    </source>
</evidence>
<dbReference type="AlphaFoldDB" id="A0A6P5FDE5"/>